<dbReference type="AlphaFoldDB" id="A0A9P1CTN3"/>
<organism evidence="1">
    <name type="scientific">Cladocopium goreaui</name>
    <dbReference type="NCBI Taxonomy" id="2562237"/>
    <lineage>
        <taxon>Eukaryota</taxon>
        <taxon>Sar</taxon>
        <taxon>Alveolata</taxon>
        <taxon>Dinophyceae</taxon>
        <taxon>Suessiales</taxon>
        <taxon>Symbiodiniaceae</taxon>
        <taxon>Cladocopium</taxon>
    </lineage>
</organism>
<sequence length="171" mass="18532">MELIGVDEPSRSFLVLTRYVTTSSLLMGQILGAIELMDMSFLALDSVDENLVNEEMTQIGAELSSWPRQVSEWCCRAPCPSAQAADRLLAGIVSTLVQAHESIPDACLSELVRAAASIRGMVQELQTELSSRVSGGRELITASAGSHDFQDFQDAGAIIVPETADMWIWGE</sequence>
<gene>
    <name evidence="1" type="ORF">C1SCF055_LOCUS23622</name>
</gene>
<evidence type="ECO:0000313" key="1">
    <source>
        <dbReference type="EMBL" id="CAI3997216.1"/>
    </source>
</evidence>
<proteinExistence type="predicted"/>
<dbReference type="EMBL" id="CAMXCT030002305">
    <property type="protein sequence ID" value="CAL4784528.1"/>
    <property type="molecule type" value="Genomic_DNA"/>
</dbReference>
<comment type="caution">
    <text evidence="1">The sequence shown here is derived from an EMBL/GenBank/DDBJ whole genome shotgun (WGS) entry which is preliminary data.</text>
</comment>
<dbReference type="EMBL" id="CAMXCT020002305">
    <property type="protein sequence ID" value="CAL1150591.1"/>
    <property type="molecule type" value="Genomic_DNA"/>
</dbReference>
<protein>
    <submittedName>
        <fullName evidence="1">Uncharacterized protein</fullName>
    </submittedName>
</protein>
<name>A0A9P1CTN3_9DINO</name>
<evidence type="ECO:0000313" key="3">
    <source>
        <dbReference type="Proteomes" id="UP001152797"/>
    </source>
</evidence>
<accession>A0A9P1CTN3</accession>
<keyword evidence="3" id="KW-1185">Reference proteome</keyword>
<dbReference type="EMBL" id="CAMXCT010002305">
    <property type="protein sequence ID" value="CAI3997216.1"/>
    <property type="molecule type" value="Genomic_DNA"/>
</dbReference>
<dbReference type="Proteomes" id="UP001152797">
    <property type="component" value="Unassembled WGS sequence"/>
</dbReference>
<reference evidence="2" key="2">
    <citation type="submission" date="2024-04" db="EMBL/GenBank/DDBJ databases">
        <authorList>
            <person name="Chen Y."/>
            <person name="Shah S."/>
            <person name="Dougan E. K."/>
            <person name="Thang M."/>
            <person name="Chan C."/>
        </authorList>
    </citation>
    <scope>NUCLEOTIDE SEQUENCE [LARGE SCALE GENOMIC DNA]</scope>
</reference>
<reference evidence="1" key="1">
    <citation type="submission" date="2022-10" db="EMBL/GenBank/DDBJ databases">
        <authorList>
            <person name="Chen Y."/>
            <person name="Dougan E. K."/>
            <person name="Chan C."/>
            <person name="Rhodes N."/>
            <person name="Thang M."/>
        </authorList>
    </citation>
    <scope>NUCLEOTIDE SEQUENCE</scope>
</reference>
<evidence type="ECO:0000313" key="2">
    <source>
        <dbReference type="EMBL" id="CAL1150591.1"/>
    </source>
</evidence>